<evidence type="ECO:0000313" key="2">
    <source>
        <dbReference type="Proteomes" id="UP000291289"/>
    </source>
</evidence>
<sequence>MHIKSINLIDCAASRDYSLNELDYSELNTNIQFSSNEETTNPRWNHIVSIFVTIVGTPHNQKDTINVFTLALKYGVQAETPSDEIMPNLIIALWPIIRQTIDHKYYEFGMTDPNLPYELDIEKFSRLNDNE</sequence>
<gene>
    <name evidence="1" type="ORF">EJ419_07185</name>
</gene>
<dbReference type="EMBL" id="RXLP01000026">
    <property type="protein sequence ID" value="TCD53742.1"/>
    <property type="molecule type" value="Genomic_DNA"/>
</dbReference>
<dbReference type="AlphaFoldDB" id="A0A4R0QNH1"/>
<organism evidence="1 2">
    <name type="scientific">Alloscardovia theropitheci</name>
    <dbReference type="NCBI Taxonomy" id="2496842"/>
    <lineage>
        <taxon>Bacteria</taxon>
        <taxon>Bacillati</taxon>
        <taxon>Actinomycetota</taxon>
        <taxon>Actinomycetes</taxon>
        <taxon>Bifidobacteriales</taxon>
        <taxon>Bifidobacteriaceae</taxon>
        <taxon>Alloscardovia</taxon>
    </lineage>
</organism>
<proteinExistence type="predicted"/>
<dbReference type="Proteomes" id="UP000291289">
    <property type="component" value="Unassembled WGS sequence"/>
</dbReference>
<comment type="caution">
    <text evidence="1">The sequence shown here is derived from an EMBL/GenBank/DDBJ whole genome shotgun (WGS) entry which is preliminary data.</text>
</comment>
<dbReference type="RefSeq" id="WP_131285057.1">
    <property type="nucleotide sequence ID" value="NZ_RXLP01000026.1"/>
</dbReference>
<reference evidence="1 2" key="1">
    <citation type="submission" date="2018-12" db="EMBL/GenBank/DDBJ databases">
        <title>Alloscrdovia theropitheci sp. nov: a novel taxon from the feces of the bleeding-herat monkey (Theropithecus geleda).</title>
        <authorList>
            <person name="Modesto M."/>
        </authorList>
    </citation>
    <scope>NUCLEOTIDE SEQUENCE [LARGE SCALE GENOMIC DNA]</scope>
    <source>
        <strain evidence="1 2">GLDI4/2</strain>
    </source>
</reference>
<evidence type="ECO:0000313" key="1">
    <source>
        <dbReference type="EMBL" id="TCD53742.1"/>
    </source>
</evidence>
<keyword evidence="2" id="KW-1185">Reference proteome</keyword>
<name>A0A4R0QNH1_9BIFI</name>
<accession>A0A4R0QNH1</accession>
<protein>
    <submittedName>
        <fullName evidence="1">Uncharacterized protein</fullName>
    </submittedName>
</protein>